<sequence>MRRSASPLSLTLLGIGVFLLVLGPMLAYYVEPRAQRTPIDINQTTVFNGTGRYFDQGALETKDDQKLTVTRRVLGNVAESEKNDVAVWDVSTTIDNPDTLPHKDPRKSFQWETERWVSDRETTKPVHCCGEAPVQVKGDAYLKFPFDVQEKTYRWWDGTLGDTVPLRYSGRAKVHGYEGMRFTGEVEATRAGKRQVPGRLVGQEETGQVVAEEWYANHGIELIVDQATGRILRATIGPRVTLRAPGGDKDEVVLLESKRIVFDKKTQLGQVEQAKEQSGQLKLVGETVPMASGGAGVLLAIVGGVLVVRGRREQA</sequence>
<organism evidence="2 3">
    <name type="scientific">Streptomyces tardus</name>
    <dbReference type="NCBI Taxonomy" id="2780544"/>
    <lineage>
        <taxon>Bacteria</taxon>
        <taxon>Bacillati</taxon>
        <taxon>Actinomycetota</taxon>
        <taxon>Actinomycetes</taxon>
        <taxon>Kitasatosporales</taxon>
        <taxon>Streptomycetaceae</taxon>
        <taxon>Streptomyces</taxon>
    </lineage>
</organism>
<comment type="caution">
    <text evidence="2">The sequence shown here is derived from an EMBL/GenBank/DDBJ whole genome shotgun (WGS) entry which is preliminary data.</text>
</comment>
<dbReference type="AlphaFoldDB" id="A0A949JBR0"/>
<feature type="transmembrane region" description="Helical" evidence="1">
    <location>
        <begin position="288"/>
        <end position="308"/>
    </location>
</feature>
<evidence type="ECO:0000313" key="3">
    <source>
        <dbReference type="Proteomes" id="UP000694501"/>
    </source>
</evidence>
<gene>
    <name evidence="2" type="ORF">JGS22_002480</name>
</gene>
<evidence type="ECO:0000256" key="1">
    <source>
        <dbReference type="SAM" id="Phobius"/>
    </source>
</evidence>
<keyword evidence="1" id="KW-0812">Transmembrane</keyword>
<name>A0A949JBR0_9ACTN</name>
<dbReference type="Pfam" id="PF11271">
    <property type="entry name" value="PorA"/>
    <property type="match status" value="1"/>
</dbReference>
<dbReference type="RefSeq" id="WP_211041193.1">
    <property type="nucleotide sequence ID" value="NZ_JAELVF020000001.1"/>
</dbReference>
<dbReference type="EMBL" id="JAELVF020000001">
    <property type="protein sequence ID" value="MBU7596532.1"/>
    <property type="molecule type" value="Genomic_DNA"/>
</dbReference>
<keyword evidence="1" id="KW-0472">Membrane</keyword>
<protein>
    <submittedName>
        <fullName evidence="2">DUF3068 domain-containing protein</fullName>
    </submittedName>
</protein>
<reference evidence="2" key="1">
    <citation type="submission" date="2021-06" db="EMBL/GenBank/DDBJ databases">
        <title>Sequencing of actinobacteria type strains.</title>
        <authorList>
            <person name="Nguyen G.-S."/>
            <person name="Wentzel A."/>
        </authorList>
    </citation>
    <scope>NUCLEOTIDE SEQUENCE</scope>
    <source>
        <strain evidence="2">P38-E01</strain>
    </source>
</reference>
<evidence type="ECO:0000313" key="2">
    <source>
        <dbReference type="EMBL" id="MBU7596532.1"/>
    </source>
</evidence>
<proteinExistence type="predicted"/>
<accession>A0A949JBR0</accession>
<dbReference type="InterPro" id="IPR021424">
    <property type="entry name" value="PorA"/>
</dbReference>
<dbReference type="Proteomes" id="UP000694501">
    <property type="component" value="Unassembled WGS sequence"/>
</dbReference>
<keyword evidence="1" id="KW-1133">Transmembrane helix</keyword>
<keyword evidence="3" id="KW-1185">Reference proteome</keyword>